<dbReference type="InterPro" id="IPR049202">
    <property type="entry name" value="DUF6817"/>
</dbReference>
<reference evidence="2 3" key="1">
    <citation type="submission" date="2023-09" db="EMBL/GenBank/DDBJ databases">
        <title>Complete genome of Streptomyces roseicoloratus T14.</title>
        <authorList>
            <person name="Bashizi T."/>
            <person name="Kim M.-J."/>
            <person name="Lee G."/>
            <person name="Tagele S.B."/>
            <person name="Shin J.-H."/>
        </authorList>
    </citation>
    <scope>NUCLEOTIDE SEQUENCE [LARGE SCALE GENOMIC DNA]</scope>
    <source>
        <strain evidence="2 3">T14</strain>
    </source>
</reference>
<dbReference type="Proteomes" id="UP001250858">
    <property type="component" value="Chromosome"/>
</dbReference>
<evidence type="ECO:0000259" key="1">
    <source>
        <dbReference type="Pfam" id="PF20680"/>
    </source>
</evidence>
<evidence type="ECO:0000313" key="3">
    <source>
        <dbReference type="Proteomes" id="UP001250858"/>
    </source>
</evidence>
<name>A0ABY9RS12_9ACTN</name>
<gene>
    <name evidence="2" type="ORF">RGF97_09050</name>
</gene>
<dbReference type="RefSeq" id="WP_128978714.1">
    <property type="nucleotide sequence ID" value="NZ_CP133762.1"/>
</dbReference>
<organism evidence="2 3">
    <name type="scientific">Streptomyces roseicoloratus</name>
    <dbReference type="NCBI Taxonomy" id="2508722"/>
    <lineage>
        <taxon>Bacteria</taxon>
        <taxon>Bacillati</taxon>
        <taxon>Actinomycetota</taxon>
        <taxon>Actinomycetes</taxon>
        <taxon>Kitasatosporales</taxon>
        <taxon>Streptomycetaceae</taxon>
        <taxon>Streptomyces</taxon>
    </lineage>
</organism>
<dbReference type="Pfam" id="PF20680">
    <property type="entry name" value="DUF6817"/>
    <property type="match status" value="1"/>
</dbReference>
<sequence length="184" mass="19943">MTNDVSPFPAARALLLAHGADTLPHPGGTLLAHLDRVEHRLAAWGARPALRLAGLCHAFYGTDGFAESLLPLDRRAELTAAIGEEAEHLVHFYASCDRDVSYPGLPDPAGPFRDRFTGETLVPSARRRADFAEITAANELDLAALDPEFRTRWGASLLRLLTGWRPLLTDAAFADVRAVLAPRG</sequence>
<accession>A0ABY9RS12</accession>
<feature type="domain" description="DUF6817" evidence="1">
    <location>
        <begin position="15"/>
        <end position="98"/>
    </location>
</feature>
<keyword evidence="3" id="KW-1185">Reference proteome</keyword>
<dbReference type="EMBL" id="CP133762">
    <property type="protein sequence ID" value="WMX44967.1"/>
    <property type="molecule type" value="Genomic_DNA"/>
</dbReference>
<evidence type="ECO:0000313" key="2">
    <source>
        <dbReference type="EMBL" id="WMX44967.1"/>
    </source>
</evidence>
<proteinExistence type="predicted"/>
<protein>
    <recommendedName>
        <fullName evidence="1">DUF6817 domain-containing protein</fullName>
    </recommendedName>
</protein>